<dbReference type="InterPro" id="IPR050397">
    <property type="entry name" value="Env_Response_Regulators"/>
</dbReference>
<dbReference type="PANTHER" id="PTHR24567">
    <property type="entry name" value="CRP FAMILY TRANSCRIPTIONAL REGULATORY PROTEIN"/>
    <property type="match status" value="1"/>
</dbReference>
<reference evidence="6" key="1">
    <citation type="journal article" date="2018" name="Antonie Van Leeuwenhoek">
        <title>Proteinivorax hydrogeniformans sp. nov., an anaerobic, haloalkaliphilic bacterium fermenting proteinaceous compounds with high hydrogen production.</title>
        <authorList>
            <person name="Boltyanskaya Y."/>
            <person name="Detkova E."/>
            <person name="Pimenov N."/>
            <person name="Kevbrin V."/>
        </authorList>
    </citation>
    <scope>NUCLEOTIDE SEQUENCE</scope>
    <source>
        <strain evidence="6">Z-710</strain>
    </source>
</reference>
<protein>
    <submittedName>
        <fullName evidence="6">Crp/Fnr family transcriptional regulator</fullName>
    </submittedName>
</protein>
<name>A0AAU8HW00_9FIRM</name>
<dbReference type="SMART" id="SM00100">
    <property type="entry name" value="cNMP"/>
    <property type="match status" value="1"/>
</dbReference>
<dbReference type="SUPFAM" id="SSF46785">
    <property type="entry name" value="Winged helix' DNA-binding domain"/>
    <property type="match status" value="1"/>
</dbReference>
<sequence length="237" mass="26348">MESCGCSQCTQQYCSKKVSIFQGLNIEYLSKISSKVNHKTFKKGEVIFMQGDTTQNLYIVNSGKIKIFKDTPSGKEQILYILSDGDTIGELSLLKKETINYSAVAMEKTRVCVLTGHHFQEVITQNPDIIVKVMETVGDRLQKVESLVQSLGTKDVEARLAQTLASLAEEFGTVNNSGIKLTLPMSREELSNYVGVARETISRKLGVLQDAGLIELISNKKIIIKDLEKLKKHSSQE</sequence>
<reference evidence="6" key="2">
    <citation type="submission" date="2024-06" db="EMBL/GenBank/DDBJ databases">
        <authorList>
            <person name="Petrova K.O."/>
            <person name="Toshchakov S.V."/>
            <person name="Boltjanskaja Y.V."/>
            <person name="Kevbrin V.V."/>
        </authorList>
    </citation>
    <scope>NUCLEOTIDE SEQUENCE</scope>
    <source>
        <strain evidence="6">Z-710</strain>
    </source>
</reference>
<keyword evidence="1" id="KW-0805">Transcription regulation</keyword>
<dbReference type="PROSITE" id="PS51063">
    <property type="entry name" value="HTH_CRP_2"/>
    <property type="match status" value="1"/>
</dbReference>
<evidence type="ECO:0000256" key="1">
    <source>
        <dbReference type="ARBA" id="ARBA00023015"/>
    </source>
</evidence>
<dbReference type="InterPro" id="IPR018490">
    <property type="entry name" value="cNMP-bd_dom_sf"/>
</dbReference>
<dbReference type="GO" id="GO:0005829">
    <property type="term" value="C:cytosol"/>
    <property type="evidence" value="ECO:0007669"/>
    <property type="project" value="TreeGrafter"/>
</dbReference>
<evidence type="ECO:0000313" key="6">
    <source>
        <dbReference type="EMBL" id="XCI29575.1"/>
    </source>
</evidence>
<dbReference type="CDD" id="cd00092">
    <property type="entry name" value="HTH_CRP"/>
    <property type="match status" value="1"/>
</dbReference>
<dbReference type="SUPFAM" id="SSF51206">
    <property type="entry name" value="cAMP-binding domain-like"/>
    <property type="match status" value="1"/>
</dbReference>
<dbReference type="PANTHER" id="PTHR24567:SF28">
    <property type="entry name" value="LISTERIOLYSIN REGULATORY PROTEIN"/>
    <property type="match status" value="1"/>
</dbReference>
<dbReference type="InterPro" id="IPR000595">
    <property type="entry name" value="cNMP-bd_dom"/>
</dbReference>
<evidence type="ECO:0000256" key="2">
    <source>
        <dbReference type="ARBA" id="ARBA00023125"/>
    </source>
</evidence>
<dbReference type="InterPro" id="IPR036388">
    <property type="entry name" value="WH-like_DNA-bd_sf"/>
</dbReference>
<dbReference type="Pfam" id="PF00027">
    <property type="entry name" value="cNMP_binding"/>
    <property type="match status" value="1"/>
</dbReference>
<feature type="domain" description="Cyclic nucleotide-binding" evidence="4">
    <location>
        <begin position="20"/>
        <end position="140"/>
    </location>
</feature>
<evidence type="ECO:0000256" key="3">
    <source>
        <dbReference type="ARBA" id="ARBA00023163"/>
    </source>
</evidence>
<organism evidence="6">
    <name type="scientific">Proteinivorax hydrogeniformans</name>
    <dbReference type="NCBI Taxonomy" id="1826727"/>
    <lineage>
        <taxon>Bacteria</taxon>
        <taxon>Bacillati</taxon>
        <taxon>Bacillota</taxon>
        <taxon>Clostridia</taxon>
        <taxon>Eubacteriales</taxon>
        <taxon>Proteinivoracaceae</taxon>
        <taxon>Proteinivorax</taxon>
    </lineage>
</organism>
<dbReference type="InterPro" id="IPR012318">
    <property type="entry name" value="HTH_CRP"/>
</dbReference>
<dbReference type="SMART" id="SM00419">
    <property type="entry name" value="HTH_CRP"/>
    <property type="match status" value="1"/>
</dbReference>
<dbReference type="Pfam" id="PF13545">
    <property type="entry name" value="HTH_Crp_2"/>
    <property type="match status" value="1"/>
</dbReference>
<dbReference type="GO" id="GO:0003677">
    <property type="term" value="F:DNA binding"/>
    <property type="evidence" value="ECO:0007669"/>
    <property type="project" value="UniProtKB-KW"/>
</dbReference>
<feature type="domain" description="HTH crp-type" evidence="5">
    <location>
        <begin position="154"/>
        <end position="228"/>
    </location>
</feature>
<accession>A0AAU8HW00</accession>
<dbReference type="CDD" id="cd00038">
    <property type="entry name" value="CAP_ED"/>
    <property type="match status" value="1"/>
</dbReference>
<dbReference type="RefSeq" id="WP_353894123.1">
    <property type="nucleotide sequence ID" value="NZ_CP159485.1"/>
</dbReference>
<dbReference type="GO" id="GO:0003700">
    <property type="term" value="F:DNA-binding transcription factor activity"/>
    <property type="evidence" value="ECO:0007669"/>
    <property type="project" value="TreeGrafter"/>
</dbReference>
<dbReference type="PROSITE" id="PS50042">
    <property type="entry name" value="CNMP_BINDING_3"/>
    <property type="match status" value="1"/>
</dbReference>
<dbReference type="PRINTS" id="PR00034">
    <property type="entry name" value="HTHCRP"/>
</dbReference>
<gene>
    <name evidence="6" type="ORF">PRVXH_000899</name>
</gene>
<evidence type="ECO:0000259" key="5">
    <source>
        <dbReference type="PROSITE" id="PS51063"/>
    </source>
</evidence>
<dbReference type="EMBL" id="CP159485">
    <property type="protein sequence ID" value="XCI29575.1"/>
    <property type="molecule type" value="Genomic_DNA"/>
</dbReference>
<dbReference type="Gene3D" id="1.10.10.10">
    <property type="entry name" value="Winged helix-like DNA-binding domain superfamily/Winged helix DNA-binding domain"/>
    <property type="match status" value="1"/>
</dbReference>
<proteinExistence type="predicted"/>
<keyword evidence="2" id="KW-0238">DNA-binding</keyword>
<dbReference type="InterPro" id="IPR014710">
    <property type="entry name" value="RmlC-like_jellyroll"/>
</dbReference>
<dbReference type="AlphaFoldDB" id="A0AAU8HW00"/>
<dbReference type="Gene3D" id="2.60.120.10">
    <property type="entry name" value="Jelly Rolls"/>
    <property type="match status" value="1"/>
</dbReference>
<keyword evidence="3" id="KW-0804">Transcription</keyword>
<dbReference type="InterPro" id="IPR036390">
    <property type="entry name" value="WH_DNA-bd_sf"/>
</dbReference>
<evidence type="ECO:0000259" key="4">
    <source>
        <dbReference type="PROSITE" id="PS50042"/>
    </source>
</evidence>